<dbReference type="EMBL" id="DPBP01000011">
    <property type="protein sequence ID" value="HCE16771.1"/>
    <property type="molecule type" value="Genomic_DNA"/>
</dbReference>
<dbReference type="EC" id="5.4.99.25" evidence="5"/>
<feature type="active site" description="Nucleophile" evidence="5">
    <location>
        <position position="52"/>
    </location>
</feature>
<sequence>MFAMDNSQIDVRNAISGVLVVDKPVGLTSHDVVQIIRKGTNIRRAGHTGTLDPRASGVLVVLIGPAVRLSEYVSASDKRYQAILRLGASTDTYDADGRVTRSRPVEHITEEQFQEVLQRFVGEIEQVPPPFSAVKIKGRKAYEMAREGEEVDLAPRKITVYSLELLEWAPPEAVIDVYCSSGTYVRSLAHDLGEALGCGAHLVGLRRTKSGRFTLRDAVPLRKLKEAFVEGNWYQYLIPAAEALADWPAIELTEAEIDTIRHGHRIPAAPESPAMARGISEMGELVALLALDPATNEWQPKKVFFS</sequence>
<evidence type="ECO:0000256" key="3">
    <source>
        <dbReference type="ARBA" id="ARBA00022694"/>
    </source>
</evidence>
<evidence type="ECO:0000259" key="6">
    <source>
        <dbReference type="Pfam" id="PF01509"/>
    </source>
</evidence>
<dbReference type="InterPro" id="IPR032819">
    <property type="entry name" value="TruB_C"/>
</dbReference>
<comment type="catalytic activity">
    <reaction evidence="1 5">
        <text>uridine(55) in tRNA = pseudouridine(55) in tRNA</text>
        <dbReference type="Rhea" id="RHEA:42532"/>
        <dbReference type="Rhea" id="RHEA-COMP:10101"/>
        <dbReference type="Rhea" id="RHEA-COMP:10102"/>
        <dbReference type="ChEBI" id="CHEBI:65314"/>
        <dbReference type="ChEBI" id="CHEBI:65315"/>
        <dbReference type="EC" id="5.4.99.25"/>
    </reaction>
</comment>
<proteinExistence type="inferred from homology"/>
<dbReference type="PANTHER" id="PTHR13767:SF2">
    <property type="entry name" value="PSEUDOURIDYLATE SYNTHASE TRUB1"/>
    <property type="match status" value="1"/>
</dbReference>
<evidence type="ECO:0000259" key="7">
    <source>
        <dbReference type="Pfam" id="PF16198"/>
    </source>
</evidence>
<dbReference type="Gene3D" id="3.30.2350.10">
    <property type="entry name" value="Pseudouridine synthase"/>
    <property type="match status" value="1"/>
</dbReference>
<name>A0A3D1JDW3_9CHLR</name>
<keyword evidence="3 5" id="KW-0819">tRNA processing</keyword>
<reference evidence="8 9" key="1">
    <citation type="journal article" date="2018" name="Nat. Biotechnol.">
        <title>A standardized bacterial taxonomy based on genome phylogeny substantially revises the tree of life.</title>
        <authorList>
            <person name="Parks D.H."/>
            <person name="Chuvochina M."/>
            <person name="Waite D.W."/>
            <person name="Rinke C."/>
            <person name="Skarshewski A."/>
            <person name="Chaumeil P.A."/>
            <person name="Hugenholtz P."/>
        </authorList>
    </citation>
    <scope>NUCLEOTIDE SEQUENCE [LARGE SCALE GENOMIC DNA]</scope>
    <source>
        <strain evidence="8">UBA8781</strain>
    </source>
</reference>
<dbReference type="GO" id="GO:0003723">
    <property type="term" value="F:RNA binding"/>
    <property type="evidence" value="ECO:0007669"/>
    <property type="project" value="InterPro"/>
</dbReference>
<gene>
    <name evidence="5 8" type="primary">truB</name>
    <name evidence="8" type="ORF">DEQ80_02815</name>
</gene>
<dbReference type="CDD" id="cd02573">
    <property type="entry name" value="PseudoU_synth_EcTruB"/>
    <property type="match status" value="1"/>
</dbReference>
<dbReference type="OrthoDB" id="9802309at2"/>
<evidence type="ECO:0000313" key="8">
    <source>
        <dbReference type="EMBL" id="HCE16771.1"/>
    </source>
</evidence>
<dbReference type="FunFam" id="3.30.2350.10:FF:000011">
    <property type="entry name" value="tRNA pseudouridine synthase B"/>
    <property type="match status" value="1"/>
</dbReference>
<dbReference type="PANTHER" id="PTHR13767">
    <property type="entry name" value="TRNA-PSEUDOURIDINE SYNTHASE"/>
    <property type="match status" value="1"/>
</dbReference>
<comment type="function">
    <text evidence="5">Responsible for synthesis of pseudouridine from uracil-55 in the psi GC loop of transfer RNAs.</text>
</comment>
<comment type="caution">
    <text evidence="8">The sequence shown here is derived from an EMBL/GenBank/DDBJ whole genome shotgun (WGS) entry which is preliminary data.</text>
</comment>
<dbReference type="Pfam" id="PF01509">
    <property type="entry name" value="TruB_N"/>
    <property type="match status" value="1"/>
</dbReference>
<accession>A0A3D1JDW3</accession>
<evidence type="ECO:0000313" key="9">
    <source>
        <dbReference type="Proteomes" id="UP000264141"/>
    </source>
</evidence>
<dbReference type="GO" id="GO:0160148">
    <property type="term" value="F:tRNA pseudouridine(55) synthase activity"/>
    <property type="evidence" value="ECO:0007669"/>
    <property type="project" value="UniProtKB-EC"/>
</dbReference>
<dbReference type="InterPro" id="IPR020103">
    <property type="entry name" value="PsdUridine_synth_cat_dom_sf"/>
</dbReference>
<dbReference type="Proteomes" id="UP000264141">
    <property type="component" value="Unassembled WGS sequence"/>
</dbReference>
<dbReference type="NCBIfam" id="TIGR00431">
    <property type="entry name" value="TruB"/>
    <property type="match status" value="1"/>
</dbReference>
<dbReference type="STRING" id="229919.GCA_001050195_02803"/>
<comment type="similarity">
    <text evidence="2 5">Belongs to the pseudouridine synthase TruB family. Type 1 subfamily.</text>
</comment>
<evidence type="ECO:0000256" key="1">
    <source>
        <dbReference type="ARBA" id="ARBA00000385"/>
    </source>
</evidence>
<protein>
    <recommendedName>
        <fullName evidence="5">tRNA pseudouridine synthase B</fullName>
        <ecNumber evidence="5">5.4.99.25</ecNumber>
    </recommendedName>
    <alternativeName>
        <fullName evidence="5">tRNA pseudouridine(55) synthase</fullName>
        <shortName evidence="5">Psi55 synthase</shortName>
    </alternativeName>
    <alternativeName>
        <fullName evidence="5">tRNA pseudouridylate synthase</fullName>
    </alternativeName>
    <alternativeName>
        <fullName evidence="5">tRNA-uridine isomerase</fullName>
    </alternativeName>
</protein>
<evidence type="ECO:0000256" key="4">
    <source>
        <dbReference type="ARBA" id="ARBA00023235"/>
    </source>
</evidence>
<dbReference type="GO" id="GO:1990481">
    <property type="term" value="P:mRNA pseudouridine synthesis"/>
    <property type="evidence" value="ECO:0007669"/>
    <property type="project" value="TreeGrafter"/>
</dbReference>
<feature type="domain" description="tRNA pseudouridylate synthase B C-terminal" evidence="7">
    <location>
        <begin position="186"/>
        <end position="229"/>
    </location>
</feature>
<dbReference type="GO" id="GO:0031119">
    <property type="term" value="P:tRNA pseudouridine synthesis"/>
    <property type="evidence" value="ECO:0007669"/>
    <property type="project" value="UniProtKB-UniRule"/>
</dbReference>
<evidence type="ECO:0000256" key="2">
    <source>
        <dbReference type="ARBA" id="ARBA00005642"/>
    </source>
</evidence>
<keyword evidence="4 5" id="KW-0413">Isomerase</keyword>
<dbReference type="AlphaFoldDB" id="A0A3D1JDW3"/>
<dbReference type="SUPFAM" id="SSF55120">
    <property type="entry name" value="Pseudouridine synthase"/>
    <property type="match status" value="1"/>
</dbReference>
<evidence type="ECO:0000256" key="5">
    <source>
        <dbReference type="HAMAP-Rule" id="MF_01080"/>
    </source>
</evidence>
<organism evidence="8 9">
    <name type="scientific">Anaerolinea thermolimosa</name>
    <dbReference type="NCBI Taxonomy" id="229919"/>
    <lineage>
        <taxon>Bacteria</taxon>
        <taxon>Bacillati</taxon>
        <taxon>Chloroflexota</taxon>
        <taxon>Anaerolineae</taxon>
        <taxon>Anaerolineales</taxon>
        <taxon>Anaerolineaceae</taxon>
        <taxon>Anaerolinea</taxon>
    </lineage>
</organism>
<dbReference type="InterPro" id="IPR014780">
    <property type="entry name" value="tRNA_psdUridine_synth_TruB"/>
</dbReference>
<dbReference type="InterPro" id="IPR002501">
    <property type="entry name" value="PsdUridine_synth_N"/>
</dbReference>
<dbReference type="HAMAP" id="MF_01080">
    <property type="entry name" value="TruB_bact"/>
    <property type="match status" value="1"/>
</dbReference>
<feature type="domain" description="Pseudouridine synthase II N-terminal" evidence="6">
    <location>
        <begin position="37"/>
        <end position="185"/>
    </location>
</feature>
<dbReference type="Pfam" id="PF16198">
    <property type="entry name" value="TruB_C_2"/>
    <property type="match status" value="1"/>
</dbReference>